<accession>A0A8J8NGV0</accession>
<organism evidence="2 3">
    <name type="scientific">Halteria grandinella</name>
    <dbReference type="NCBI Taxonomy" id="5974"/>
    <lineage>
        <taxon>Eukaryota</taxon>
        <taxon>Sar</taxon>
        <taxon>Alveolata</taxon>
        <taxon>Ciliophora</taxon>
        <taxon>Intramacronucleata</taxon>
        <taxon>Spirotrichea</taxon>
        <taxon>Stichotrichia</taxon>
        <taxon>Sporadotrichida</taxon>
        <taxon>Halteriidae</taxon>
        <taxon>Halteria</taxon>
    </lineage>
</organism>
<proteinExistence type="predicted"/>
<feature type="compositionally biased region" description="Basic and acidic residues" evidence="1">
    <location>
        <begin position="313"/>
        <end position="324"/>
    </location>
</feature>
<feature type="region of interest" description="Disordered" evidence="1">
    <location>
        <begin position="526"/>
        <end position="551"/>
    </location>
</feature>
<protein>
    <submittedName>
        <fullName evidence="2">Uncharacterized protein</fullName>
    </submittedName>
</protein>
<feature type="compositionally biased region" description="Polar residues" evidence="1">
    <location>
        <begin position="526"/>
        <end position="538"/>
    </location>
</feature>
<dbReference type="EMBL" id="RRYP01016614">
    <property type="protein sequence ID" value="TNV74813.1"/>
    <property type="molecule type" value="Genomic_DNA"/>
</dbReference>
<feature type="compositionally biased region" description="Polar residues" evidence="1">
    <location>
        <begin position="326"/>
        <end position="338"/>
    </location>
</feature>
<reference evidence="2" key="1">
    <citation type="submission" date="2019-06" db="EMBL/GenBank/DDBJ databases">
        <authorList>
            <person name="Zheng W."/>
        </authorList>
    </citation>
    <scope>NUCLEOTIDE SEQUENCE</scope>
    <source>
        <strain evidence="2">QDHG01</strain>
    </source>
</reference>
<gene>
    <name evidence="2" type="ORF">FGO68_gene14732</name>
</gene>
<sequence length="607" mass="67729">MAPILKYTHLGQTLQSDLSGLPALRQPLNNNQHIVETLQQNNINHISSQIYNNEGGKQQNQVNHLRNHLKKTLNSGAIVGGMDYYPQNMKPVDLLAAQKSSGIAMQNDFQMSQFSFHNPLLQQNLQTSKVASSIKKEGEGRLSTLVDSVTNNLQRLSVNPATFLPVVRTSEQRDTPASQQNNRVATAGFEMFHTYQDLLEDSQNQREQTMEKSIPQQLIKIESNSLNAATQGKNRVIPVSSKVSDMSQNIIQNEESKSEMHQPIWSKIENEQTVNTQNQFVAQRHSQFAEITEEVILPSNSGVDLTIVKNAPADDHQGEKHDGSADYQNKNPVISQMRNTERRNSQRSENSGQQSIIEDGFQTAYQSLADLNQNFGSIDPQLMSQIAGLDLSKQNSKLLPPNSINNAPFKLQQYLIYSHRQSHLKGQGSLDGGNLRQSLQRDYNGTNGSIKFMSNADSQQYFDANDHSSILLGKGDGLDAIGAPQSGESPLEGSSSQQEISKNSAKLSSKRMSHKREPSLFYIKAQNSQHRGLQGTSQDRLKQQPPADAKEVEVDEGYYYDDESDNLTLSYARHPGAAGRWGRCIEGIWRDCCQQHAGIPEDSRWSQ</sequence>
<feature type="region of interest" description="Disordered" evidence="1">
    <location>
        <begin position="313"/>
        <end position="354"/>
    </location>
</feature>
<feature type="compositionally biased region" description="Polar residues" evidence="1">
    <location>
        <begin position="486"/>
        <end position="507"/>
    </location>
</feature>
<comment type="caution">
    <text evidence="2">The sequence shown here is derived from an EMBL/GenBank/DDBJ whole genome shotgun (WGS) entry which is preliminary data.</text>
</comment>
<feature type="region of interest" description="Disordered" evidence="1">
    <location>
        <begin position="475"/>
        <end position="513"/>
    </location>
</feature>
<evidence type="ECO:0000313" key="2">
    <source>
        <dbReference type="EMBL" id="TNV74813.1"/>
    </source>
</evidence>
<evidence type="ECO:0000313" key="3">
    <source>
        <dbReference type="Proteomes" id="UP000785679"/>
    </source>
</evidence>
<evidence type="ECO:0000256" key="1">
    <source>
        <dbReference type="SAM" id="MobiDB-lite"/>
    </source>
</evidence>
<keyword evidence="3" id="KW-1185">Reference proteome</keyword>
<dbReference type="AlphaFoldDB" id="A0A8J8NGV0"/>
<dbReference type="Proteomes" id="UP000785679">
    <property type="component" value="Unassembled WGS sequence"/>
</dbReference>
<name>A0A8J8NGV0_HALGN</name>